<evidence type="ECO:0000313" key="11">
    <source>
        <dbReference type="EMBL" id="TDC50004.1"/>
    </source>
</evidence>
<protein>
    <submittedName>
        <fullName evidence="11">ABC transporter ATP-binding protein</fullName>
    </submittedName>
</protein>
<dbReference type="PROSITE" id="PS50893">
    <property type="entry name" value="ABC_TRANSPORTER_2"/>
    <property type="match status" value="1"/>
</dbReference>
<dbReference type="GO" id="GO:0005886">
    <property type="term" value="C:plasma membrane"/>
    <property type="evidence" value="ECO:0007669"/>
    <property type="project" value="UniProtKB-SubCell"/>
</dbReference>
<dbReference type="AlphaFoldDB" id="A0A4R4RKT5"/>
<dbReference type="PANTHER" id="PTHR43297">
    <property type="entry name" value="OLIGOPEPTIDE TRANSPORT ATP-BINDING PROTEIN APPD"/>
    <property type="match status" value="1"/>
</dbReference>
<dbReference type="InterPro" id="IPR003593">
    <property type="entry name" value="AAA+_ATPase"/>
</dbReference>
<dbReference type="GO" id="GO:0005524">
    <property type="term" value="F:ATP binding"/>
    <property type="evidence" value="ECO:0007669"/>
    <property type="project" value="UniProtKB-KW"/>
</dbReference>
<dbReference type="InterPro" id="IPR003439">
    <property type="entry name" value="ABC_transporter-like_ATP-bd"/>
</dbReference>
<dbReference type="SMART" id="SM00382">
    <property type="entry name" value="AAA"/>
    <property type="match status" value="1"/>
</dbReference>
<accession>A0A4R4RKT5</accession>
<dbReference type="InterPro" id="IPR027417">
    <property type="entry name" value="P-loop_NTPase"/>
</dbReference>
<evidence type="ECO:0000256" key="5">
    <source>
        <dbReference type="ARBA" id="ARBA00022519"/>
    </source>
</evidence>
<dbReference type="CDD" id="cd03257">
    <property type="entry name" value="ABC_NikE_OppD_transporters"/>
    <property type="match status" value="1"/>
</dbReference>
<evidence type="ECO:0000256" key="7">
    <source>
        <dbReference type="ARBA" id="ARBA00022840"/>
    </source>
</evidence>
<organism evidence="11 12">
    <name type="scientific">Jiangella ureilytica</name>
    <dbReference type="NCBI Taxonomy" id="2530374"/>
    <lineage>
        <taxon>Bacteria</taxon>
        <taxon>Bacillati</taxon>
        <taxon>Actinomycetota</taxon>
        <taxon>Actinomycetes</taxon>
        <taxon>Jiangellales</taxon>
        <taxon>Jiangellaceae</taxon>
        <taxon>Jiangella</taxon>
    </lineage>
</organism>
<name>A0A4R4RKT5_9ACTN</name>
<evidence type="ECO:0000256" key="2">
    <source>
        <dbReference type="ARBA" id="ARBA00005417"/>
    </source>
</evidence>
<evidence type="ECO:0000256" key="4">
    <source>
        <dbReference type="ARBA" id="ARBA00022475"/>
    </source>
</evidence>
<evidence type="ECO:0000256" key="1">
    <source>
        <dbReference type="ARBA" id="ARBA00004202"/>
    </source>
</evidence>
<dbReference type="EMBL" id="SMKL01000035">
    <property type="protein sequence ID" value="TDC50004.1"/>
    <property type="molecule type" value="Genomic_DNA"/>
</dbReference>
<comment type="caution">
    <text evidence="11">The sequence shown here is derived from an EMBL/GenBank/DDBJ whole genome shotgun (WGS) entry which is preliminary data.</text>
</comment>
<comment type="subcellular location">
    <subcellularLocation>
        <location evidence="1">Cell membrane</location>
        <topology evidence="1">Peripheral membrane protein</topology>
    </subcellularLocation>
</comment>
<keyword evidence="6" id="KW-0547">Nucleotide-binding</keyword>
<sequence>MSLLTVRGLSIQTRTGVSLVRDLSLDVGAGEVVGIVGESGSGKTMTALSLLGLLPDGVHVSAGEAELEGRRFLDGPRMLARPNATMIFQNPTAALNPTMRIGAQLVRLLRFLDRSGTDGSAGRRRGDVRERAAALVSSVGIADPAAVLGRYPHQLSGGMNQRVMIAMAIAARPSLLVADEPTTGLDVTVQAQILDLIRATVAQHGIGVLFVSHDMGVIAQMCQRVAVMYDGEVREFAAVDDIYHRPGDAYTRELLASASDHPRPEEVADGTRAG</sequence>
<dbReference type="PANTHER" id="PTHR43297:SF14">
    <property type="entry name" value="ATPASE AAA-TYPE CORE DOMAIN-CONTAINING PROTEIN"/>
    <property type="match status" value="1"/>
</dbReference>
<evidence type="ECO:0000256" key="8">
    <source>
        <dbReference type="ARBA" id="ARBA00022967"/>
    </source>
</evidence>
<evidence type="ECO:0000256" key="9">
    <source>
        <dbReference type="ARBA" id="ARBA00023136"/>
    </source>
</evidence>
<evidence type="ECO:0000256" key="3">
    <source>
        <dbReference type="ARBA" id="ARBA00022448"/>
    </source>
</evidence>
<dbReference type="InterPro" id="IPR050388">
    <property type="entry name" value="ABC_Ni/Peptide_Import"/>
</dbReference>
<evidence type="ECO:0000259" key="10">
    <source>
        <dbReference type="PROSITE" id="PS50893"/>
    </source>
</evidence>
<dbReference type="Proteomes" id="UP000295621">
    <property type="component" value="Unassembled WGS sequence"/>
</dbReference>
<dbReference type="RefSeq" id="WP_131984337.1">
    <property type="nucleotide sequence ID" value="NZ_SMKL01000035.1"/>
</dbReference>
<gene>
    <name evidence="11" type="ORF">E1212_16400</name>
</gene>
<dbReference type="GO" id="GO:0016887">
    <property type="term" value="F:ATP hydrolysis activity"/>
    <property type="evidence" value="ECO:0007669"/>
    <property type="project" value="InterPro"/>
</dbReference>
<keyword evidence="9" id="KW-0472">Membrane</keyword>
<dbReference type="SUPFAM" id="SSF52540">
    <property type="entry name" value="P-loop containing nucleoside triphosphate hydrolases"/>
    <property type="match status" value="1"/>
</dbReference>
<keyword evidence="12" id="KW-1185">Reference proteome</keyword>
<evidence type="ECO:0000313" key="12">
    <source>
        <dbReference type="Proteomes" id="UP000295621"/>
    </source>
</evidence>
<keyword evidence="3" id="KW-0813">Transport</keyword>
<dbReference type="Gene3D" id="3.40.50.300">
    <property type="entry name" value="P-loop containing nucleotide triphosphate hydrolases"/>
    <property type="match status" value="1"/>
</dbReference>
<proteinExistence type="inferred from homology"/>
<feature type="domain" description="ABC transporter" evidence="10">
    <location>
        <begin position="4"/>
        <end position="255"/>
    </location>
</feature>
<evidence type="ECO:0000256" key="6">
    <source>
        <dbReference type="ARBA" id="ARBA00022741"/>
    </source>
</evidence>
<comment type="similarity">
    <text evidence="2">Belongs to the ABC transporter superfamily.</text>
</comment>
<reference evidence="11 12" key="1">
    <citation type="submission" date="2019-02" db="EMBL/GenBank/DDBJ databases">
        <title>Draft genome sequences of novel Actinobacteria.</title>
        <authorList>
            <person name="Sahin N."/>
            <person name="Ay H."/>
            <person name="Saygin H."/>
        </authorList>
    </citation>
    <scope>NUCLEOTIDE SEQUENCE [LARGE SCALE GENOMIC DNA]</scope>
    <source>
        <strain evidence="11 12">KC603</strain>
    </source>
</reference>
<keyword evidence="4" id="KW-1003">Cell membrane</keyword>
<keyword evidence="8" id="KW-1278">Translocase</keyword>
<dbReference type="Pfam" id="PF00005">
    <property type="entry name" value="ABC_tran"/>
    <property type="match status" value="1"/>
</dbReference>
<keyword evidence="7 11" id="KW-0067">ATP-binding</keyword>
<keyword evidence="5" id="KW-0997">Cell inner membrane</keyword>
<dbReference type="OrthoDB" id="9814623at2"/>